<dbReference type="RefSeq" id="WP_343052806.1">
    <property type="nucleotide sequence ID" value="NZ_BAABEF010000001.1"/>
</dbReference>
<feature type="transmembrane region" description="Helical" evidence="12">
    <location>
        <begin position="145"/>
        <end position="168"/>
    </location>
</feature>
<dbReference type="EC" id="1.10.3.-" evidence="13"/>
<keyword evidence="10 12" id="KW-0408">Iron</keyword>
<dbReference type="Proteomes" id="UP000582231">
    <property type="component" value="Unassembled WGS sequence"/>
</dbReference>
<feature type="transmembrane region" description="Helical" evidence="12">
    <location>
        <begin position="418"/>
        <end position="440"/>
    </location>
</feature>
<dbReference type="GO" id="GO:0070069">
    <property type="term" value="C:cytochrome complex"/>
    <property type="evidence" value="ECO:0007669"/>
    <property type="project" value="UniProtKB-UniRule"/>
</dbReference>
<evidence type="ECO:0000256" key="5">
    <source>
        <dbReference type="ARBA" id="ARBA00022617"/>
    </source>
</evidence>
<dbReference type="PIRSF" id="PIRSF006446">
    <property type="entry name" value="Cyt_quinol_oxidase_1"/>
    <property type="match status" value="1"/>
</dbReference>
<feature type="transmembrane region" description="Helical" evidence="12">
    <location>
        <begin position="335"/>
        <end position="357"/>
    </location>
</feature>
<evidence type="ECO:0000256" key="9">
    <source>
        <dbReference type="ARBA" id="ARBA00022989"/>
    </source>
</evidence>
<evidence type="ECO:0000256" key="6">
    <source>
        <dbReference type="ARBA" id="ARBA00022692"/>
    </source>
</evidence>
<keyword evidence="8 12" id="KW-0249">Electron transport</keyword>
<dbReference type="EMBL" id="JACCBF010000001">
    <property type="protein sequence ID" value="NYD33567.1"/>
    <property type="molecule type" value="Genomic_DNA"/>
</dbReference>
<keyword evidence="5 12" id="KW-0349">Heme</keyword>
<dbReference type="AlphaFoldDB" id="A0A852RJ97"/>
<comment type="caution">
    <text evidence="13">The sequence shown here is derived from an EMBL/GenBank/DDBJ whole genome shotgun (WGS) entry which is preliminary data.</text>
</comment>
<evidence type="ECO:0000256" key="7">
    <source>
        <dbReference type="ARBA" id="ARBA00022723"/>
    </source>
</evidence>
<keyword evidence="6 12" id="KW-0812">Transmembrane</keyword>
<reference evidence="13 14" key="1">
    <citation type="submission" date="2020-07" db="EMBL/GenBank/DDBJ databases">
        <title>Sequencing the genomes of 1000 actinobacteria strains.</title>
        <authorList>
            <person name="Klenk H.-P."/>
        </authorList>
    </citation>
    <scope>NUCLEOTIDE SEQUENCE [LARGE SCALE GENOMIC DNA]</scope>
    <source>
        <strain evidence="13 14">DSM 19082</strain>
    </source>
</reference>
<dbReference type="GO" id="GO:0009055">
    <property type="term" value="F:electron transfer activity"/>
    <property type="evidence" value="ECO:0007669"/>
    <property type="project" value="UniProtKB-UniRule"/>
</dbReference>
<keyword evidence="7 12" id="KW-0479">Metal-binding</keyword>
<dbReference type="GO" id="GO:0005886">
    <property type="term" value="C:plasma membrane"/>
    <property type="evidence" value="ECO:0007669"/>
    <property type="project" value="UniProtKB-SubCell"/>
</dbReference>
<dbReference type="PANTHER" id="PTHR30365">
    <property type="entry name" value="CYTOCHROME D UBIQUINOL OXIDASE"/>
    <property type="match status" value="1"/>
</dbReference>
<evidence type="ECO:0000256" key="4">
    <source>
        <dbReference type="ARBA" id="ARBA00022475"/>
    </source>
</evidence>
<keyword evidence="11 12" id="KW-0472">Membrane</keyword>
<dbReference type="GO" id="GO:0046872">
    <property type="term" value="F:metal ion binding"/>
    <property type="evidence" value="ECO:0007669"/>
    <property type="project" value="UniProtKB-UniRule"/>
</dbReference>
<keyword evidence="4 12" id="KW-1003">Cell membrane</keyword>
<sequence>MLTPHVVTATLARLATEAEPPGLLPAREQMALSLGWHIVLACFGVAFPAMIFVMHLRGIRRNDAVALGLAKRWAKVSAVLFAIGAVSGTVLSFEMGLLWPGLMGTYGDVLGLPFAFEGLAFFLEAIFLGIYLYGWGRMPAKRHVLMVLPMAITGIIGAYCVLAVNAWMNVPTGFRLVEGQVTDVEPWKVLFNRHAFLQFAHMWVGAYMLTGFSVAGVYAVGMLRGRRDAHHRLGFLVPFVFASVAAVTQPFVGHVLGFGLDERQPAKLAAFELAETTESPSPLRLGGILVDGEVKGSIDIPYLGSLIAMNSPDKPVPGLDTIPEEDHPPVNMTHLAFQTMVGIGTLLAAAVVLFWFQRRRGRDLLERRWFLRFVAAAGPLAVIALEAGWIATEVGRQPWIVYDVLRTTDAVGDYTASLWWLLGISTVVYTAMTIGAVVVLRSMARRWRAGDADLPSPYAPEVAAAPEVEA</sequence>
<dbReference type="GO" id="GO:0020037">
    <property type="term" value="F:heme binding"/>
    <property type="evidence" value="ECO:0007669"/>
    <property type="project" value="TreeGrafter"/>
</dbReference>
<feature type="transmembrane region" description="Helical" evidence="12">
    <location>
        <begin position="34"/>
        <end position="56"/>
    </location>
</feature>
<evidence type="ECO:0000256" key="11">
    <source>
        <dbReference type="ARBA" id="ARBA00023136"/>
    </source>
</evidence>
<keyword evidence="13" id="KW-0560">Oxidoreductase</keyword>
<evidence type="ECO:0000313" key="13">
    <source>
        <dbReference type="EMBL" id="NYD33567.1"/>
    </source>
</evidence>
<accession>A0A852RJ97</accession>
<feature type="transmembrane region" description="Helical" evidence="12">
    <location>
        <begin position="200"/>
        <end position="221"/>
    </location>
</feature>
<dbReference type="PANTHER" id="PTHR30365:SF14">
    <property type="entry name" value="CYTOCHROME BD MENAQUINOL OXIDASE SUBUNIT I-RELATED"/>
    <property type="match status" value="1"/>
</dbReference>
<organism evidence="13 14">
    <name type="scientific">Nocardioides kongjuensis</name>
    <dbReference type="NCBI Taxonomy" id="349522"/>
    <lineage>
        <taxon>Bacteria</taxon>
        <taxon>Bacillati</taxon>
        <taxon>Actinomycetota</taxon>
        <taxon>Actinomycetes</taxon>
        <taxon>Propionibacteriales</taxon>
        <taxon>Nocardioidaceae</taxon>
        <taxon>Nocardioides</taxon>
    </lineage>
</organism>
<evidence type="ECO:0000256" key="8">
    <source>
        <dbReference type="ARBA" id="ARBA00022982"/>
    </source>
</evidence>
<dbReference type="GO" id="GO:0016682">
    <property type="term" value="F:oxidoreductase activity, acting on diphenols and related substances as donors, oxygen as acceptor"/>
    <property type="evidence" value="ECO:0007669"/>
    <property type="project" value="TreeGrafter"/>
</dbReference>
<keyword evidence="14" id="KW-1185">Reference proteome</keyword>
<keyword evidence="9 12" id="KW-1133">Transmembrane helix</keyword>
<evidence type="ECO:0000256" key="3">
    <source>
        <dbReference type="ARBA" id="ARBA00022448"/>
    </source>
</evidence>
<proteinExistence type="inferred from homology"/>
<feature type="transmembrane region" description="Helical" evidence="12">
    <location>
        <begin position="76"/>
        <end position="99"/>
    </location>
</feature>
<keyword evidence="3 12" id="KW-0813">Transport</keyword>
<evidence type="ECO:0000256" key="10">
    <source>
        <dbReference type="ARBA" id="ARBA00023004"/>
    </source>
</evidence>
<comment type="subcellular location">
    <subcellularLocation>
        <location evidence="1">Cell membrane</location>
        <topology evidence="1">Multi-pass membrane protein</topology>
    </subcellularLocation>
</comment>
<evidence type="ECO:0000256" key="1">
    <source>
        <dbReference type="ARBA" id="ARBA00004651"/>
    </source>
</evidence>
<feature type="transmembrane region" description="Helical" evidence="12">
    <location>
        <begin position="111"/>
        <end position="133"/>
    </location>
</feature>
<evidence type="ECO:0000256" key="2">
    <source>
        <dbReference type="ARBA" id="ARBA00009819"/>
    </source>
</evidence>
<protein>
    <submittedName>
        <fullName evidence="13">Cytochrome d ubiquinol oxidase subunit I</fullName>
        <ecNumber evidence="13">1.10.3.-</ecNumber>
    </submittedName>
</protein>
<feature type="transmembrane region" description="Helical" evidence="12">
    <location>
        <begin position="369"/>
        <end position="391"/>
    </location>
</feature>
<dbReference type="InterPro" id="IPR002585">
    <property type="entry name" value="Cyt-d_ubiquinol_oxidase_su_1"/>
</dbReference>
<dbReference type="Pfam" id="PF01654">
    <property type="entry name" value="Cyt_bd_oxida_I"/>
    <property type="match status" value="1"/>
</dbReference>
<name>A0A852RJ97_9ACTN</name>
<gene>
    <name evidence="13" type="ORF">BJ958_005113</name>
</gene>
<evidence type="ECO:0000313" key="14">
    <source>
        <dbReference type="Proteomes" id="UP000582231"/>
    </source>
</evidence>
<evidence type="ECO:0000256" key="12">
    <source>
        <dbReference type="PIRNR" id="PIRNR006446"/>
    </source>
</evidence>
<dbReference type="GO" id="GO:0019646">
    <property type="term" value="P:aerobic electron transport chain"/>
    <property type="evidence" value="ECO:0007669"/>
    <property type="project" value="InterPro"/>
</dbReference>
<comment type="similarity">
    <text evidence="2 12">Belongs to the cytochrome ubiquinol oxidase subunit 1 family.</text>
</comment>
<feature type="transmembrane region" description="Helical" evidence="12">
    <location>
        <begin position="233"/>
        <end position="252"/>
    </location>
</feature>